<reference evidence="1" key="1">
    <citation type="submission" date="2019-10" db="EMBL/GenBank/DDBJ databases">
        <title>Conservation and host-specific expression of non-tandemly repeated heterogenous ribosome RNA gene in arbuscular mycorrhizal fungi.</title>
        <authorList>
            <person name="Maeda T."/>
            <person name="Kobayashi Y."/>
            <person name="Nakagawa T."/>
            <person name="Ezawa T."/>
            <person name="Yamaguchi K."/>
            <person name="Bino T."/>
            <person name="Nishimoto Y."/>
            <person name="Shigenobu S."/>
            <person name="Kawaguchi M."/>
        </authorList>
    </citation>
    <scope>NUCLEOTIDE SEQUENCE</scope>
    <source>
        <strain evidence="1">HR1</strain>
    </source>
</reference>
<dbReference type="EMBL" id="BLAL01000058">
    <property type="protein sequence ID" value="GES81849.1"/>
    <property type="molecule type" value="Genomic_DNA"/>
</dbReference>
<gene>
    <name evidence="1" type="ORF">RCL2_000909000</name>
</gene>
<comment type="caution">
    <text evidence="1">The sequence shown here is derived from an EMBL/GenBank/DDBJ whole genome shotgun (WGS) entry which is preliminary data.</text>
</comment>
<evidence type="ECO:0000313" key="2">
    <source>
        <dbReference type="Proteomes" id="UP000615446"/>
    </source>
</evidence>
<name>A0A8H3L725_9GLOM</name>
<organism evidence="1 2">
    <name type="scientific">Rhizophagus clarus</name>
    <dbReference type="NCBI Taxonomy" id="94130"/>
    <lineage>
        <taxon>Eukaryota</taxon>
        <taxon>Fungi</taxon>
        <taxon>Fungi incertae sedis</taxon>
        <taxon>Mucoromycota</taxon>
        <taxon>Glomeromycotina</taxon>
        <taxon>Glomeromycetes</taxon>
        <taxon>Glomerales</taxon>
        <taxon>Glomeraceae</taxon>
        <taxon>Rhizophagus</taxon>
    </lineage>
</organism>
<dbReference type="Proteomes" id="UP000615446">
    <property type="component" value="Unassembled WGS sequence"/>
</dbReference>
<evidence type="ECO:0000313" key="1">
    <source>
        <dbReference type="EMBL" id="GES81849.1"/>
    </source>
</evidence>
<sequence>MMPENKDRWSDICDEHICGWSRTFYSINIGQPTKSLDQQTEWLFQHLEQLAKWILILEADEVEDDIPTTICITWKQIKNGGNSEIVWRQKHHNRVVCIWSRMENSVMFAGHDMKDALMNYLFHQENLRYVNEYTRELVILDEAEREGKEWAKLCGVETYVVTKESLKPLRGESKGIVL</sequence>
<protein>
    <submittedName>
        <fullName evidence="1">Uncharacterized protein</fullName>
    </submittedName>
</protein>
<dbReference type="OrthoDB" id="2447320at2759"/>
<dbReference type="AlphaFoldDB" id="A0A8H3L725"/>
<accession>A0A8H3L725</accession>
<proteinExistence type="predicted"/>